<evidence type="ECO:0000256" key="4">
    <source>
        <dbReference type="SAM" id="MobiDB-lite"/>
    </source>
</evidence>
<evidence type="ECO:0000313" key="6">
    <source>
        <dbReference type="Proteomes" id="UP000432015"/>
    </source>
</evidence>
<dbReference type="EC" id="3.5.1.1" evidence="2"/>
<proteinExistence type="inferred from homology"/>
<feature type="active site" evidence="3">
    <location>
        <position position="96"/>
    </location>
</feature>
<comment type="similarity">
    <text evidence="1">Belongs to the asparaginase 1 family.</text>
</comment>
<dbReference type="PROSITE" id="PS00144">
    <property type="entry name" value="ASN_GLN_ASE_1"/>
    <property type="match status" value="1"/>
</dbReference>
<reference evidence="5 6" key="1">
    <citation type="submission" date="2019-11" db="EMBL/GenBank/DDBJ databases">
        <authorList>
            <person name="Cao P."/>
        </authorList>
    </citation>
    <scope>NUCLEOTIDE SEQUENCE [LARGE SCALE GENOMIC DNA]</scope>
    <source>
        <strain evidence="5 6">NEAU-AAG5</strain>
    </source>
</reference>
<organism evidence="5 6">
    <name type="scientific">Actinomadura litoris</name>
    <dbReference type="NCBI Taxonomy" id="2678616"/>
    <lineage>
        <taxon>Bacteria</taxon>
        <taxon>Bacillati</taxon>
        <taxon>Actinomycetota</taxon>
        <taxon>Actinomycetes</taxon>
        <taxon>Streptosporangiales</taxon>
        <taxon>Thermomonosporaceae</taxon>
        <taxon>Actinomadura</taxon>
    </lineage>
</organism>
<protein>
    <recommendedName>
        <fullName evidence="2">asparaginase</fullName>
        <ecNumber evidence="2">3.5.1.1</ecNumber>
    </recommendedName>
</protein>
<evidence type="ECO:0000256" key="1">
    <source>
        <dbReference type="ARBA" id="ARBA00010518"/>
    </source>
</evidence>
<name>A0A7K1L6B8_9ACTN</name>
<evidence type="ECO:0000256" key="2">
    <source>
        <dbReference type="ARBA" id="ARBA00012920"/>
    </source>
</evidence>
<comment type="caution">
    <text evidence="5">The sequence shown here is derived from an EMBL/GenBank/DDBJ whole genome shotgun (WGS) entry which is preliminary data.</text>
</comment>
<dbReference type="AlphaFoldDB" id="A0A7K1L6B8"/>
<dbReference type="GO" id="GO:0006520">
    <property type="term" value="P:amino acid metabolic process"/>
    <property type="evidence" value="ECO:0007669"/>
    <property type="project" value="InterPro"/>
</dbReference>
<dbReference type="InterPro" id="IPR020827">
    <property type="entry name" value="Asparaginase/glutaminase_AS1"/>
</dbReference>
<dbReference type="GO" id="GO:0004067">
    <property type="term" value="F:asparaginase activity"/>
    <property type="evidence" value="ECO:0007669"/>
    <property type="project" value="UniProtKB-EC"/>
</dbReference>
<feature type="region of interest" description="Disordered" evidence="4">
    <location>
        <begin position="1"/>
        <end position="21"/>
    </location>
</feature>
<keyword evidence="6" id="KW-1185">Reference proteome</keyword>
<accession>A0A7K1L6B8</accession>
<dbReference type="EMBL" id="WOFH01000009">
    <property type="protein sequence ID" value="MUN39805.1"/>
    <property type="molecule type" value="Genomic_DNA"/>
</dbReference>
<sequence>MGDYNFVGGDQINQSGSGDKQGKIVYSEHARNDAARDLAELIALLREAGLVDAGGDPTDMPRLRAEVERQRSRFAWLAEFVRRGGEPVAVTATGGTIAGVVVDVLRQLGS</sequence>
<evidence type="ECO:0000313" key="5">
    <source>
        <dbReference type="EMBL" id="MUN39805.1"/>
    </source>
</evidence>
<dbReference type="Proteomes" id="UP000432015">
    <property type="component" value="Unassembled WGS sequence"/>
</dbReference>
<evidence type="ECO:0000256" key="3">
    <source>
        <dbReference type="PROSITE-ProRule" id="PRU10099"/>
    </source>
</evidence>
<gene>
    <name evidence="5" type="ORF">GNZ18_24880</name>
</gene>
<dbReference type="RefSeq" id="WP_156218961.1">
    <property type="nucleotide sequence ID" value="NZ_JAICDF010000003.1"/>
</dbReference>